<dbReference type="EMBL" id="LHUR01000029">
    <property type="protein sequence ID" value="KOA19067.1"/>
    <property type="molecule type" value="Genomic_DNA"/>
</dbReference>
<dbReference type="PATRIC" id="fig|1121318.3.peg.2580"/>
<evidence type="ECO:0000313" key="5">
    <source>
        <dbReference type="Proteomes" id="UP000037043"/>
    </source>
</evidence>
<dbReference type="STRING" id="36844.SAMN04488501_12917"/>
<dbReference type="SUPFAM" id="SSF103190">
    <property type="entry name" value="Sensory domain-like"/>
    <property type="match status" value="1"/>
</dbReference>
<evidence type="ECO:0000256" key="1">
    <source>
        <dbReference type="ARBA" id="ARBA00023224"/>
    </source>
</evidence>
<accession>A0A0L6Z7X3</accession>
<evidence type="ECO:0000259" key="3">
    <source>
        <dbReference type="PROSITE" id="PS50111"/>
    </source>
</evidence>
<gene>
    <name evidence="4" type="primary">yfmS_5</name>
    <name evidence="4" type="ORF">CLHOM_25700</name>
</gene>
<dbReference type="RefSeq" id="WP_052222061.1">
    <property type="nucleotide sequence ID" value="NZ_LHUR01000029.1"/>
</dbReference>
<dbReference type="PANTHER" id="PTHR32089">
    <property type="entry name" value="METHYL-ACCEPTING CHEMOTAXIS PROTEIN MCPB"/>
    <property type="match status" value="1"/>
</dbReference>
<dbReference type="InterPro" id="IPR029151">
    <property type="entry name" value="Sensor-like_sf"/>
</dbReference>
<dbReference type="GO" id="GO:0016020">
    <property type="term" value="C:membrane"/>
    <property type="evidence" value="ECO:0007669"/>
    <property type="project" value="InterPro"/>
</dbReference>
<keyword evidence="1 2" id="KW-0807">Transducer</keyword>
<dbReference type="PANTHER" id="PTHR32089:SF112">
    <property type="entry name" value="LYSOZYME-LIKE PROTEIN-RELATED"/>
    <property type="match status" value="1"/>
</dbReference>
<dbReference type="SMART" id="SM00283">
    <property type="entry name" value="MA"/>
    <property type="match status" value="1"/>
</dbReference>
<dbReference type="InterPro" id="IPR004089">
    <property type="entry name" value="MCPsignal_dom"/>
</dbReference>
<dbReference type="PROSITE" id="PS50111">
    <property type="entry name" value="CHEMOTAXIS_TRANSDUC_2"/>
    <property type="match status" value="1"/>
</dbReference>
<evidence type="ECO:0000256" key="2">
    <source>
        <dbReference type="PROSITE-ProRule" id="PRU00284"/>
    </source>
</evidence>
<name>A0A0L6Z7X3_9CLOT</name>
<evidence type="ECO:0000313" key="4">
    <source>
        <dbReference type="EMBL" id="KOA19067.1"/>
    </source>
</evidence>
<reference evidence="5" key="1">
    <citation type="submission" date="2015-08" db="EMBL/GenBank/DDBJ databases">
        <title>Genome sequence of the strict anaerobe Clostridium homopropionicum LuHBu1 (DSM 5847T).</title>
        <authorList>
            <person name="Poehlein A."/>
            <person name="Beck M."/>
            <person name="Schiel-Bengelsdorf B."/>
            <person name="Bengelsdorf F.R."/>
            <person name="Daniel R."/>
            <person name="Duerre P."/>
        </authorList>
    </citation>
    <scope>NUCLEOTIDE SEQUENCE [LARGE SCALE GENOMIC DNA]</scope>
    <source>
        <strain evidence="5">DSM 5847</strain>
    </source>
</reference>
<proteinExistence type="predicted"/>
<dbReference type="Proteomes" id="UP000037043">
    <property type="component" value="Unassembled WGS sequence"/>
</dbReference>
<feature type="domain" description="Methyl-accepting transducer" evidence="3">
    <location>
        <begin position="106"/>
        <end position="278"/>
    </location>
</feature>
<organism evidence="4 5">
    <name type="scientific">Clostridium homopropionicum DSM 5847</name>
    <dbReference type="NCBI Taxonomy" id="1121318"/>
    <lineage>
        <taxon>Bacteria</taxon>
        <taxon>Bacillati</taxon>
        <taxon>Bacillota</taxon>
        <taxon>Clostridia</taxon>
        <taxon>Eubacteriales</taxon>
        <taxon>Clostridiaceae</taxon>
        <taxon>Clostridium</taxon>
    </lineage>
</organism>
<comment type="caution">
    <text evidence="4">The sequence shown here is derived from an EMBL/GenBank/DDBJ whole genome shotgun (WGS) entry which is preliminary data.</text>
</comment>
<dbReference type="AlphaFoldDB" id="A0A0L6Z7X3"/>
<dbReference type="GO" id="GO:0007165">
    <property type="term" value="P:signal transduction"/>
    <property type="evidence" value="ECO:0007669"/>
    <property type="project" value="UniProtKB-KW"/>
</dbReference>
<protein>
    <submittedName>
        <fullName evidence="4">Putative sensory transducer protein YfmS</fullName>
    </submittedName>
</protein>
<sequence>MITAIEQNETMDAFNKLIPQLKIILEDDTIFGINNTEYCLKLVNDTNIPMKGKTGDKLSPGSGSYRAIHEKKVINAVVPKEVYGVPIKTIAIPISDDQGKIVGNIAIAKSLKKQEEIFELSKNLSESLNQITSAISNISAGIQESGKSSENILNNMNHTNDRTRDTDSVLEFIRNVANQTNLLGLNAAIEASRAGDAGRGFSVVAQEIRKLSSSSSQSIKKIENVIKEIQKSVATVTGDVGKVNENFQEQAAALEEITAAINEINQTAKVLENIAVKF</sequence>
<dbReference type="SUPFAM" id="SSF58104">
    <property type="entry name" value="Methyl-accepting chemotaxis protein (MCP) signaling domain"/>
    <property type="match status" value="1"/>
</dbReference>
<dbReference type="Pfam" id="PF00015">
    <property type="entry name" value="MCPsignal"/>
    <property type="match status" value="1"/>
</dbReference>
<keyword evidence="5" id="KW-1185">Reference proteome</keyword>
<dbReference type="Gene3D" id="1.10.287.950">
    <property type="entry name" value="Methyl-accepting chemotaxis protein"/>
    <property type="match status" value="1"/>
</dbReference>